<evidence type="ECO:0000256" key="9">
    <source>
        <dbReference type="ARBA" id="ARBA00045912"/>
    </source>
</evidence>
<keyword evidence="6 10" id="KW-1133">Transmembrane helix</keyword>
<feature type="transmembrane region" description="Helical" evidence="10">
    <location>
        <begin position="85"/>
        <end position="105"/>
    </location>
</feature>
<reference evidence="11 12" key="1">
    <citation type="journal article" date="2013" name="MBio">
        <title>Genome sequencing of the plant pathogen Taphrina deformans, the causal agent of peach leaf curl.</title>
        <authorList>
            <person name="Cisse O.H."/>
            <person name="Almeida J.M.G.C.F."/>
            <person name="Fonseca A."/>
            <person name="Kumar A.A."/>
            <person name="Salojaervi J."/>
            <person name="Overmyer K."/>
            <person name="Hauser P.M."/>
            <person name="Pagni M."/>
        </authorList>
    </citation>
    <scope>NUCLEOTIDE SEQUENCE [LARGE SCALE GENOMIC DNA]</scope>
    <source>
        <strain evidence="12">PYCC 5710 / ATCC 11124 / CBS 356.35 / IMI 108563 / JCM 9778 / NBRC 8474</strain>
    </source>
</reference>
<dbReference type="PANTHER" id="PTHR13117">
    <property type="entry name" value="ENDOPLASMIC RETICULUM MULTISPAN TRANSMEMBRANE PROTEIN-RELATED"/>
    <property type="match status" value="1"/>
</dbReference>
<dbReference type="eggNOG" id="KOG2864">
    <property type="taxonomic scope" value="Eukaryota"/>
</dbReference>
<proteinExistence type="inferred from homology"/>
<dbReference type="Proteomes" id="UP000013776">
    <property type="component" value="Unassembled WGS sequence"/>
</dbReference>
<evidence type="ECO:0000313" key="12">
    <source>
        <dbReference type="Proteomes" id="UP000013776"/>
    </source>
</evidence>
<feature type="transmembrane region" description="Helical" evidence="10">
    <location>
        <begin position="473"/>
        <end position="492"/>
    </location>
</feature>
<evidence type="ECO:0000256" key="6">
    <source>
        <dbReference type="ARBA" id="ARBA00022989"/>
    </source>
</evidence>
<gene>
    <name evidence="11" type="ORF">TAPDE_002608</name>
</gene>
<keyword evidence="7 10" id="KW-0472">Membrane</keyword>
<keyword evidence="10" id="KW-0813">Transport</keyword>
<comment type="function">
    <text evidence="9 10">Intramembrane glycolipid transporter that operates in the biosynthetic pathway of dolichol-linked oligosaccharides, the glycan precursors employed in protein asparagine (N)-glycosylation. The sequential addition of sugars to dolichol pyrophosphate produces dolichol-linked oligosaccharides containing fourteen sugars, including two GlcNAcs, nine mannoses and three glucoses. Once assembled, the oligosaccharide is transferred from the lipid to nascent proteins by oligosaccharyltransferases. The assembly of dolichol-linked oligosaccharides begins on the cytosolic side of the endoplasmic reticulum membrane and finishes in its lumen. RFT1 could mediate the translocation of the cytosolically oriented intermediate DolPP-GlcNAc2Man5, produced by ALG11, into the ER lumen where dolichol-linked oligosaccharides assembly continues. However, the intramembrane lipid transporter activity could not be confirmed in vitro.</text>
</comment>
<dbReference type="GO" id="GO:0034203">
    <property type="term" value="P:glycolipid translocation"/>
    <property type="evidence" value="ECO:0007669"/>
    <property type="project" value="TreeGrafter"/>
</dbReference>
<dbReference type="OrthoDB" id="9979195at2759"/>
<comment type="caution">
    <text evidence="11">The sequence shown here is derived from an EMBL/GenBank/DDBJ whole genome shotgun (WGS) entry which is preliminary data.</text>
</comment>
<comment type="pathway">
    <text evidence="2">Protein modification; protein glycosylation.</text>
</comment>
<evidence type="ECO:0000256" key="5">
    <source>
        <dbReference type="ARBA" id="ARBA00022824"/>
    </source>
</evidence>
<dbReference type="STRING" id="1097556.R4XDT4"/>
<evidence type="ECO:0000313" key="11">
    <source>
        <dbReference type="EMBL" id="CCG82580.1"/>
    </source>
</evidence>
<protein>
    <recommendedName>
        <fullName evidence="8 10">Man(5)GlcNAc(2)-PP-dolichol translocation protein RFT1</fullName>
    </recommendedName>
</protein>
<dbReference type="InterPro" id="IPR007594">
    <property type="entry name" value="RFT1"/>
</dbReference>
<dbReference type="GO" id="GO:0005789">
    <property type="term" value="C:endoplasmic reticulum membrane"/>
    <property type="evidence" value="ECO:0007669"/>
    <property type="project" value="UniProtKB-SubCell"/>
</dbReference>
<evidence type="ECO:0000256" key="3">
    <source>
        <dbReference type="ARBA" id="ARBA00010288"/>
    </source>
</evidence>
<feature type="transmembrane region" description="Helical" evidence="10">
    <location>
        <begin position="353"/>
        <end position="379"/>
    </location>
</feature>
<dbReference type="PANTHER" id="PTHR13117:SF5">
    <property type="entry name" value="PROTEIN RFT1 HOMOLOG"/>
    <property type="match status" value="1"/>
</dbReference>
<comment type="similarity">
    <text evidence="3 10">Belongs to the RFT1 family.</text>
</comment>
<evidence type="ECO:0000256" key="10">
    <source>
        <dbReference type="RuleBase" id="RU365067"/>
    </source>
</evidence>
<dbReference type="EMBL" id="CAHR02000090">
    <property type="protein sequence ID" value="CCG82580.1"/>
    <property type="molecule type" value="Genomic_DNA"/>
</dbReference>
<keyword evidence="12" id="KW-1185">Reference proteome</keyword>
<dbReference type="GO" id="GO:0006488">
    <property type="term" value="P:dolichol-linked oligosaccharide biosynthetic process"/>
    <property type="evidence" value="ECO:0007669"/>
    <property type="project" value="InterPro"/>
</dbReference>
<dbReference type="Pfam" id="PF04506">
    <property type="entry name" value="Rft-1"/>
    <property type="match status" value="1"/>
</dbReference>
<dbReference type="AlphaFoldDB" id="R4XDT4"/>
<organism evidence="11 12">
    <name type="scientific">Taphrina deformans (strain PYCC 5710 / ATCC 11124 / CBS 356.35 / IMI 108563 / JCM 9778 / NBRC 8474)</name>
    <name type="common">Peach leaf curl fungus</name>
    <name type="synonym">Lalaria deformans</name>
    <dbReference type="NCBI Taxonomy" id="1097556"/>
    <lineage>
        <taxon>Eukaryota</taxon>
        <taxon>Fungi</taxon>
        <taxon>Dikarya</taxon>
        <taxon>Ascomycota</taxon>
        <taxon>Taphrinomycotina</taxon>
        <taxon>Taphrinomycetes</taxon>
        <taxon>Taphrinales</taxon>
        <taxon>Taphrinaceae</taxon>
        <taxon>Taphrina</taxon>
    </lineage>
</organism>
<evidence type="ECO:0000256" key="4">
    <source>
        <dbReference type="ARBA" id="ARBA00022692"/>
    </source>
</evidence>
<feature type="transmembrane region" description="Helical" evidence="10">
    <location>
        <begin position="39"/>
        <end position="59"/>
    </location>
</feature>
<sequence length="526" mass="58356">MSLLESSLKGTTYLILLQAVSRVLTFTLNQLILRYTTPSIFGFATIQLELLLSTILFLCREGFRTAVQRLPVQGNNDRVQEIINISYIPVTAGLFISSVLSAAYISRAPDESRRIDYFTSTVSIYAFSTIIELLSEPGYNVALHKLRYKVRASCEGLAILSRCIVTFLVSVYGGPEIGALAFALGQLAYSIILLITYTFSLDSKPETILARRLSTGKWFDSSLLTLSLTNTARGLLKHILTEGDKFMISCFSANEEQGTYGLAANYGGLVARIVLQPVEEASRSYFSNQLPLSAKTGETENETEKEERKRTGWSVLSIIIRVYLTLSMLLLAYGPKLIRDLLPRLLSPTWARIVPVLSAYCYYIPLLALNGILEAFVSATATARELRLQGYFWIPCSLLFGLAGILFRSHGAQGLVFANCVNLSMRILWALNYVVKYFGTKYHTREMSPSAISFLTVATLCAISVRVQYNDNFVEYIVKIAALCLSTVALVGHGEYQSLDKSYRSTIMSKCKSLIGSRNPANPAKE</sequence>
<keyword evidence="5 10" id="KW-0256">Endoplasmic reticulum</keyword>
<keyword evidence="4 10" id="KW-0812">Transmembrane</keyword>
<feature type="transmembrane region" description="Helical" evidence="10">
    <location>
        <begin position="391"/>
        <end position="409"/>
    </location>
</feature>
<evidence type="ECO:0000256" key="1">
    <source>
        <dbReference type="ARBA" id="ARBA00004477"/>
    </source>
</evidence>
<accession>R4XDT4</accession>
<feature type="transmembrane region" description="Helical" evidence="10">
    <location>
        <begin position="415"/>
        <end position="435"/>
    </location>
</feature>
<name>R4XDT4_TAPDE</name>
<feature type="transmembrane region" description="Helical" evidence="10">
    <location>
        <begin position="179"/>
        <end position="201"/>
    </location>
</feature>
<feature type="transmembrane region" description="Helical" evidence="10">
    <location>
        <begin position="313"/>
        <end position="333"/>
    </location>
</feature>
<feature type="transmembrane region" description="Helical" evidence="10">
    <location>
        <begin position="117"/>
        <end position="135"/>
    </location>
</feature>
<evidence type="ECO:0000256" key="8">
    <source>
        <dbReference type="ARBA" id="ARBA00044793"/>
    </source>
</evidence>
<feature type="transmembrane region" description="Helical" evidence="10">
    <location>
        <begin position="156"/>
        <end position="173"/>
    </location>
</feature>
<evidence type="ECO:0000256" key="7">
    <source>
        <dbReference type="ARBA" id="ARBA00023136"/>
    </source>
</evidence>
<feature type="transmembrane region" description="Helical" evidence="10">
    <location>
        <begin position="447"/>
        <end position="467"/>
    </location>
</feature>
<comment type="subcellular location">
    <subcellularLocation>
        <location evidence="1 10">Endoplasmic reticulum membrane</location>
        <topology evidence="1 10">Multi-pass membrane protein</topology>
    </subcellularLocation>
</comment>
<evidence type="ECO:0000256" key="2">
    <source>
        <dbReference type="ARBA" id="ARBA00004922"/>
    </source>
</evidence>